<sequence length="187" mass="19748">AAVAAAVERCGELVQSARAAGVPVYWIELGTDPAAPWRASNWLRAGDLDAPLSPDEPCVIGTPGAEWYRLSPAPGELRTRKTGYSGFLGTDLAAELRRRGIRWLSVVGLTTECCIAATATDAIQLGWPVLIADDATAAYDLELHEHALAQLALNVAVIGSSAEITALWLESAPQHDAALRQQNGVPA</sequence>
<proteinExistence type="predicted"/>
<dbReference type="EMBL" id="SDPN01000091">
    <property type="protein sequence ID" value="RXZ66832.1"/>
    <property type="molecule type" value="Genomic_DNA"/>
</dbReference>
<dbReference type="InterPro" id="IPR050272">
    <property type="entry name" value="Isochorismatase-like_hydrls"/>
</dbReference>
<organism evidence="3 4">
    <name type="scientific">Agromyces albus</name>
    <dbReference type="NCBI Taxonomy" id="205332"/>
    <lineage>
        <taxon>Bacteria</taxon>
        <taxon>Bacillati</taxon>
        <taxon>Actinomycetota</taxon>
        <taxon>Actinomycetes</taxon>
        <taxon>Micrococcales</taxon>
        <taxon>Microbacteriaceae</taxon>
        <taxon>Agromyces</taxon>
    </lineage>
</organism>
<comment type="caution">
    <text evidence="3">The sequence shown here is derived from an EMBL/GenBank/DDBJ whole genome shotgun (WGS) entry which is preliminary data.</text>
</comment>
<keyword evidence="1 3" id="KW-0378">Hydrolase</keyword>
<dbReference type="Proteomes" id="UP000293865">
    <property type="component" value="Unassembled WGS sequence"/>
</dbReference>
<keyword evidence="4" id="KW-1185">Reference proteome</keyword>
<name>A0A4Q2KSY2_9MICO</name>
<dbReference type="GO" id="GO:0016787">
    <property type="term" value="F:hydrolase activity"/>
    <property type="evidence" value="ECO:0007669"/>
    <property type="project" value="UniProtKB-KW"/>
</dbReference>
<gene>
    <name evidence="3" type="ORF">ESP51_20310</name>
</gene>
<evidence type="ECO:0000259" key="2">
    <source>
        <dbReference type="Pfam" id="PF00857"/>
    </source>
</evidence>
<dbReference type="InterPro" id="IPR000868">
    <property type="entry name" value="Isochorismatase-like_dom"/>
</dbReference>
<dbReference type="Gene3D" id="3.40.50.850">
    <property type="entry name" value="Isochorismatase-like"/>
    <property type="match status" value="1"/>
</dbReference>
<dbReference type="SUPFAM" id="SSF52499">
    <property type="entry name" value="Isochorismatase-like hydrolases"/>
    <property type="match status" value="1"/>
</dbReference>
<dbReference type="RefSeq" id="WP_164990624.1">
    <property type="nucleotide sequence ID" value="NZ_SDPN01000091.1"/>
</dbReference>
<evidence type="ECO:0000313" key="3">
    <source>
        <dbReference type="EMBL" id="RXZ66832.1"/>
    </source>
</evidence>
<feature type="non-terminal residue" evidence="3">
    <location>
        <position position="1"/>
    </location>
</feature>
<reference evidence="3 4" key="1">
    <citation type="submission" date="2019-01" db="EMBL/GenBank/DDBJ databases">
        <title>Agromyces.</title>
        <authorList>
            <person name="Li J."/>
        </authorList>
    </citation>
    <scope>NUCLEOTIDE SEQUENCE [LARGE SCALE GENOMIC DNA]</scope>
    <source>
        <strain evidence="3 4">DSM 15934</strain>
    </source>
</reference>
<dbReference type="InterPro" id="IPR036380">
    <property type="entry name" value="Isochorismatase-like_sf"/>
</dbReference>
<dbReference type="Pfam" id="PF00857">
    <property type="entry name" value="Isochorismatase"/>
    <property type="match status" value="1"/>
</dbReference>
<dbReference type="CDD" id="cd00431">
    <property type="entry name" value="cysteine_hydrolases"/>
    <property type="match status" value="1"/>
</dbReference>
<protein>
    <submittedName>
        <fullName evidence="3">Cysteine hydrolase</fullName>
    </submittedName>
</protein>
<accession>A0A4Q2KSY2</accession>
<evidence type="ECO:0000313" key="4">
    <source>
        <dbReference type="Proteomes" id="UP000293865"/>
    </source>
</evidence>
<dbReference type="AlphaFoldDB" id="A0A4Q2KSY2"/>
<feature type="domain" description="Isochorismatase-like" evidence="2">
    <location>
        <begin position="4"/>
        <end position="162"/>
    </location>
</feature>
<evidence type="ECO:0000256" key="1">
    <source>
        <dbReference type="ARBA" id="ARBA00022801"/>
    </source>
</evidence>
<dbReference type="PANTHER" id="PTHR43540">
    <property type="entry name" value="PEROXYUREIDOACRYLATE/UREIDOACRYLATE AMIDOHYDROLASE-RELATED"/>
    <property type="match status" value="1"/>
</dbReference>